<dbReference type="GO" id="GO:0016787">
    <property type="term" value="F:hydrolase activity"/>
    <property type="evidence" value="ECO:0007669"/>
    <property type="project" value="InterPro"/>
</dbReference>
<dbReference type="InterPro" id="IPR029058">
    <property type="entry name" value="AB_hydrolase_fold"/>
</dbReference>
<evidence type="ECO:0000313" key="3">
    <source>
        <dbReference type="Proteomes" id="UP000190831"/>
    </source>
</evidence>
<dbReference type="Pfam" id="PF01738">
    <property type="entry name" value="DLH"/>
    <property type="match status" value="1"/>
</dbReference>
<sequence>MASNPPGKCCFMGHRHTGEPKGEHKDVFGLNTYVTGDSSNDKIIVVLTDVFGNKFKNVLLIADKLGEEGFKVYIPDILFGDEIESLDGSVDFNAWKARHSAEATRSVVDPFMAKLREEFSPKFVGVIGYCFGAKYAIQQIDAKSGLADAAALAHPSFVSIEEVAAIGSKPLLISAAETDNIFPAELRRQTEDKLKEIGARYQLDLFSGVSHGFACRGDLSDPVLKYAMDKALLDQVYWFQHFSKNA</sequence>
<feature type="domain" description="Dienelactone hydrolase" evidence="1">
    <location>
        <begin position="33"/>
        <end position="242"/>
    </location>
</feature>
<dbReference type="EMBL" id="LT598492">
    <property type="protein sequence ID" value="SCW01435.1"/>
    <property type="molecule type" value="Genomic_DNA"/>
</dbReference>
<dbReference type="InterPro" id="IPR002925">
    <property type="entry name" value="Dienelactn_hydro"/>
</dbReference>
<evidence type="ECO:0000259" key="1">
    <source>
        <dbReference type="Pfam" id="PF01738"/>
    </source>
</evidence>
<gene>
    <name evidence="2" type="ORF">LAFE_0D12508G</name>
</gene>
<reference evidence="2 3" key="1">
    <citation type="submission" date="2016-03" db="EMBL/GenBank/DDBJ databases">
        <authorList>
            <person name="Devillers H."/>
        </authorList>
    </citation>
    <scope>NUCLEOTIDE SEQUENCE [LARGE SCALE GENOMIC DNA]</scope>
    <source>
        <strain evidence="2">CBS 6772</strain>
    </source>
</reference>
<dbReference type="OrthoDB" id="17560at2759"/>
<dbReference type="SUPFAM" id="SSF53474">
    <property type="entry name" value="alpha/beta-Hydrolases"/>
    <property type="match status" value="1"/>
</dbReference>
<organism evidence="2 3">
    <name type="scientific">Lachancea fermentati</name>
    <name type="common">Zygosaccharomyces fermentati</name>
    <dbReference type="NCBI Taxonomy" id="4955"/>
    <lineage>
        <taxon>Eukaryota</taxon>
        <taxon>Fungi</taxon>
        <taxon>Dikarya</taxon>
        <taxon>Ascomycota</taxon>
        <taxon>Saccharomycotina</taxon>
        <taxon>Saccharomycetes</taxon>
        <taxon>Saccharomycetales</taxon>
        <taxon>Saccharomycetaceae</taxon>
        <taxon>Lachancea</taxon>
    </lineage>
</organism>
<protein>
    <submittedName>
        <fullName evidence="2">LAFE_0D12508g1_1</fullName>
    </submittedName>
</protein>
<accession>A0A1G4MC64</accession>
<dbReference type="PANTHER" id="PTHR17630">
    <property type="entry name" value="DIENELACTONE HYDROLASE"/>
    <property type="match status" value="1"/>
</dbReference>
<proteinExistence type="predicted"/>
<keyword evidence="3" id="KW-1185">Reference proteome</keyword>
<dbReference type="AlphaFoldDB" id="A0A1G4MC64"/>
<evidence type="ECO:0000313" key="2">
    <source>
        <dbReference type="EMBL" id="SCW01435.1"/>
    </source>
</evidence>
<dbReference type="OMA" id="GDNPHTP"/>
<dbReference type="STRING" id="4955.A0A1G4MC64"/>
<name>A0A1G4MC64_LACFM</name>
<dbReference type="PANTHER" id="PTHR17630:SF44">
    <property type="entry name" value="PROTEIN AIM2"/>
    <property type="match status" value="1"/>
</dbReference>
<dbReference type="Gene3D" id="3.40.50.1820">
    <property type="entry name" value="alpha/beta hydrolase"/>
    <property type="match status" value="1"/>
</dbReference>
<dbReference type="Proteomes" id="UP000190831">
    <property type="component" value="Chromosome D"/>
</dbReference>